<dbReference type="AlphaFoldDB" id="W4M9G6"/>
<dbReference type="InterPro" id="IPR000192">
    <property type="entry name" value="Aminotrans_V_dom"/>
</dbReference>
<dbReference type="EMBL" id="AZHX01000664">
    <property type="protein sequence ID" value="ETX06571.1"/>
    <property type="molecule type" value="Genomic_DNA"/>
</dbReference>
<comment type="caution">
    <text evidence="3">The sequence shown here is derived from an EMBL/GenBank/DDBJ whole genome shotgun (WGS) entry which is preliminary data.</text>
</comment>
<dbReference type="SUPFAM" id="SSF53383">
    <property type="entry name" value="PLP-dependent transferases"/>
    <property type="match status" value="1"/>
</dbReference>
<evidence type="ECO:0000259" key="2">
    <source>
        <dbReference type="Pfam" id="PF00266"/>
    </source>
</evidence>
<accession>W4M9G6</accession>
<dbReference type="InterPro" id="IPR015421">
    <property type="entry name" value="PyrdxlP-dep_Trfase_major"/>
</dbReference>
<evidence type="ECO:0000256" key="1">
    <source>
        <dbReference type="ARBA" id="ARBA00022898"/>
    </source>
</evidence>
<dbReference type="PATRIC" id="fig|1429439.4.peg.2777"/>
<keyword evidence="1" id="KW-0663">Pyridoxal phosphate</keyword>
<organism evidence="3 4">
    <name type="scientific">Candidatus Entotheonella gemina</name>
    <dbReference type="NCBI Taxonomy" id="1429439"/>
    <lineage>
        <taxon>Bacteria</taxon>
        <taxon>Pseudomonadati</taxon>
        <taxon>Nitrospinota/Tectimicrobiota group</taxon>
        <taxon>Candidatus Tectimicrobiota</taxon>
        <taxon>Candidatus Entotheonellia</taxon>
        <taxon>Candidatus Entotheonellales</taxon>
        <taxon>Candidatus Entotheonellaceae</taxon>
        <taxon>Candidatus Entotheonella</taxon>
    </lineage>
</organism>
<dbReference type="PANTHER" id="PTHR43586:SF8">
    <property type="entry name" value="CYSTEINE DESULFURASE 1, CHLOROPLASTIC"/>
    <property type="match status" value="1"/>
</dbReference>
<dbReference type="Proteomes" id="UP000019140">
    <property type="component" value="Unassembled WGS sequence"/>
</dbReference>
<evidence type="ECO:0000313" key="3">
    <source>
        <dbReference type="EMBL" id="ETX06571.1"/>
    </source>
</evidence>
<protein>
    <recommendedName>
        <fullName evidence="2">Aminotransferase class V domain-containing protein</fullName>
    </recommendedName>
</protein>
<name>W4M9G6_9BACT</name>
<feature type="domain" description="Aminotransferase class V" evidence="2">
    <location>
        <begin position="124"/>
        <end position="469"/>
    </location>
</feature>
<keyword evidence="4" id="KW-1185">Reference proteome</keyword>
<proteinExistence type="predicted"/>
<sequence>MNGHTQMPLEGVSFAASIDQPDAPSKSKPQYFEMIGHRGLWHAGWKAVTFGGTGAVLPDFGPKLIHIHTSGATMVFRHDFNAIRADFPHAEKRLWLAAAESHPYSVHTLAALDRYAQFRTHGASGDRHGFTPEMQQEAKQRFATLIHADQDEIAFVQSTTDGENIVLAGLGLNVPSANRQDHHHLKPQGNIVIDDLHFEASKYMYKALEKLQHIELRIISHRDWQIDPADVKAAIDERTYLVSVALVSQVNGYMADIHSISQLAHEHGAYVYADLIQAAGCTSIDVRAMGIDFAACNSYKWLMGDFGAGFLYVRAALQEVVRPTRYSLKQVYAVDDFDYTPVPGAAQYEGSGNLSPLSGVCLYEGIKYMSNIGVDAIRAHVKPLTDRLQNELPPLGYTPITPLDSPSPIVSFLPNDVEETKRKLERAFGHQVVSFRNWYRTGAQGQREMVKGMRLAISVYNNDRDMDQFLTTLA</sequence>
<dbReference type="Gene3D" id="3.40.640.10">
    <property type="entry name" value="Type I PLP-dependent aspartate aminotransferase-like (Major domain)"/>
    <property type="match status" value="1"/>
</dbReference>
<gene>
    <name evidence="3" type="ORF">ETSY2_16335</name>
</gene>
<dbReference type="HOGENOM" id="CLU_003433_2_1_7"/>
<dbReference type="Pfam" id="PF00266">
    <property type="entry name" value="Aminotran_5"/>
    <property type="match status" value="1"/>
</dbReference>
<reference evidence="3 4" key="1">
    <citation type="journal article" date="2014" name="Nature">
        <title>An environmental bacterial taxon with a large and distinct metabolic repertoire.</title>
        <authorList>
            <person name="Wilson M.C."/>
            <person name="Mori T."/>
            <person name="Ruckert C."/>
            <person name="Uria A.R."/>
            <person name="Helf M.J."/>
            <person name="Takada K."/>
            <person name="Gernert C."/>
            <person name="Steffens U.A."/>
            <person name="Heycke N."/>
            <person name="Schmitt S."/>
            <person name="Rinke C."/>
            <person name="Helfrich E.J."/>
            <person name="Brachmann A.O."/>
            <person name="Gurgui C."/>
            <person name="Wakimoto T."/>
            <person name="Kracht M."/>
            <person name="Crusemann M."/>
            <person name="Hentschel U."/>
            <person name="Abe I."/>
            <person name="Matsunaga S."/>
            <person name="Kalinowski J."/>
            <person name="Takeyama H."/>
            <person name="Piel J."/>
        </authorList>
    </citation>
    <scope>NUCLEOTIDE SEQUENCE [LARGE SCALE GENOMIC DNA]</scope>
    <source>
        <strain evidence="4">TSY2</strain>
    </source>
</reference>
<dbReference type="PANTHER" id="PTHR43586">
    <property type="entry name" value="CYSTEINE DESULFURASE"/>
    <property type="match status" value="1"/>
</dbReference>
<dbReference type="Gene3D" id="3.90.1150.10">
    <property type="entry name" value="Aspartate Aminotransferase, domain 1"/>
    <property type="match status" value="1"/>
</dbReference>
<dbReference type="InterPro" id="IPR015422">
    <property type="entry name" value="PyrdxlP-dep_Trfase_small"/>
</dbReference>
<dbReference type="InterPro" id="IPR015424">
    <property type="entry name" value="PyrdxlP-dep_Trfase"/>
</dbReference>
<evidence type="ECO:0000313" key="4">
    <source>
        <dbReference type="Proteomes" id="UP000019140"/>
    </source>
</evidence>